<gene>
    <name evidence="2" type="ordered locus">CSE_12130</name>
</gene>
<dbReference type="EMBL" id="AP012051">
    <property type="protein sequence ID" value="BAL81339.1"/>
    <property type="molecule type" value="Genomic_DNA"/>
</dbReference>
<evidence type="ECO:0000313" key="2">
    <source>
        <dbReference type="EMBL" id="BAL81339.1"/>
    </source>
</evidence>
<dbReference type="OrthoDB" id="9791702at2"/>
<proteinExistence type="predicted"/>
<dbReference type="Pfam" id="PF03479">
    <property type="entry name" value="PCC"/>
    <property type="match status" value="1"/>
</dbReference>
<dbReference type="PANTHER" id="PTHR34988:SF1">
    <property type="entry name" value="DNA-BINDING PROTEIN"/>
    <property type="match status" value="1"/>
</dbReference>
<feature type="domain" description="PPC" evidence="1">
    <location>
        <begin position="4"/>
        <end position="139"/>
    </location>
</feature>
<dbReference type="Gene3D" id="3.30.1330.80">
    <property type="entry name" value="Hypothetical protein, similar to alpha- acetolactate decarboxylase, domain 2"/>
    <property type="match status" value="1"/>
</dbReference>
<dbReference type="SUPFAM" id="SSF117856">
    <property type="entry name" value="AF0104/ALDC/Ptd012-like"/>
    <property type="match status" value="1"/>
</dbReference>
<sequence>MTIKEGNSTIAIRMYDGEDFMESLKTACKNYKIESAVFSGIGMFRSVEIGYWNGHEYVKRVFDGLSEIVSLQGNISVTEKEGDIVIHVHTAIALHDYSVVGGHLVNAVMYNGEIFIERLHNISLLRKDESTGLKGLNPA</sequence>
<dbReference type="CDD" id="cd11378">
    <property type="entry name" value="DUF296"/>
    <property type="match status" value="1"/>
</dbReference>
<dbReference type="AlphaFoldDB" id="A0A7U6GFB2"/>
<dbReference type="RefSeq" id="WP_014453735.1">
    <property type="nucleotide sequence ID" value="NC_017096.1"/>
</dbReference>
<evidence type="ECO:0000259" key="1">
    <source>
        <dbReference type="PROSITE" id="PS51742"/>
    </source>
</evidence>
<dbReference type="PANTHER" id="PTHR34988">
    <property type="entry name" value="PROTEIN, PUTATIVE-RELATED"/>
    <property type="match status" value="1"/>
</dbReference>
<protein>
    <recommendedName>
        <fullName evidence="1">PPC domain-containing protein</fullName>
    </recommendedName>
</protein>
<reference evidence="2 3" key="1">
    <citation type="submission" date="2011-01" db="EMBL/GenBank/DDBJ databases">
        <title>Whole genome sequence of Caldisericum exile AZM16c01.</title>
        <authorList>
            <person name="Narita-Yamada S."/>
            <person name="Kawakoshi A."/>
            <person name="Nakamura S."/>
            <person name="Sasagawa M."/>
            <person name="Fukada J."/>
            <person name="Sekine M."/>
            <person name="Kato Y."/>
            <person name="Fukai R."/>
            <person name="Sasaki K."/>
            <person name="Hanamaki A."/>
            <person name="Narita H."/>
            <person name="Konno Y."/>
            <person name="Mori K."/>
            <person name="Yamazaki S."/>
            <person name="Suzuki K."/>
            <person name="Fujita N."/>
        </authorList>
    </citation>
    <scope>NUCLEOTIDE SEQUENCE [LARGE SCALE GENOMIC DNA]</scope>
    <source>
        <strain evidence="3">DSM 21853 / NBRC 104410 / AZM16c01</strain>
    </source>
</reference>
<dbReference type="InterPro" id="IPR005175">
    <property type="entry name" value="PPC_dom"/>
</dbReference>
<keyword evidence="3" id="KW-1185">Reference proteome</keyword>
<accession>A0A7U6GFB2</accession>
<name>A0A7U6GFB2_CALEA</name>
<dbReference type="KEGG" id="cex:CSE_12130"/>
<dbReference type="PROSITE" id="PS51742">
    <property type="entry name" value="PPC"/>
    <property type="match status" value="1"/>
</dbReference>
<organism evidence="2 3">
    <name type="scientific">Caldisericum exile (strain DSM 21853 / NBRC 104410 / AZM16c01)</name>
    <dbReference type="NCBI Taxonomy" id="511051"/>
    <lineage>
        <taxon>Bacteria</taxon>
        <taxon>Pseudomonadati</taxon>
        <taxon>Caldisericota/Cryosericota group</taxon>
        <taxon>Caldisericota</taxon>
        <taxon>Caldisericia</taxon>
        <taxon>Caldisericales</taxon>
        <taxon>Caldisericaceae</taxon>
        <taxon>Caldisericum</taxon>
    </lineage>
</organism>
<evidence type="ECO:0000313" key="3">
    <source>
        <dbReference type="Proteomes" id="UP000004793"/>
    </source>
</evidence>
<dbReference type="Proteomes" id="UP000004793">
    <property type="component" value="Chromosome"/>
</dbReference>